<dbReference type="PANTHER" id="PTHR42967:SF1">
    <property type="entry name" value="MBL FOLD METALLO-HYDROLASE"/>
    <property type="match status" value="1"/>
</dbReference>
<feature type="domain" description="Metallo-beta-lactamase" evidence="1">
    <location>
        <begin position="57"/>
        <end position="213"/>
    </location>
</feature>
<reference evidence="2" key="1">
    <citation type="submission" date="2020-08" db="EMBL/GenBank/DDBJ databases">
        <title>Genome public.</title>
        <authorList>
            <person name="Liu C."/>
            <person name="Sun Q."/>
        </authorList>
    </citation>
    <scope>NUCLEOTIDE SEQUENCE</scope>
    <source>
        <strain evidence="2">NSJ-63</strain>
    </source>
</reference>
<comment type="caution">
    <text evidence="2">The sequence shown here is derived from an EMBL/GenBank/DDBJ whole genome shotgun (WGS) entry which is preliminary data.</text>
</comment>
<dbReference type="EMBL" id="JACRSS010000002">
    <property type="protein sequence ID" value="MBC8538593.1"/>
    <property type="molecule type" value="Genomic_DNA"/>
</dbReference>
<evidence type="ECO:0000313" key="2">
    <source>
        <dbReference type="EMBL" id="MBC8538593.1"/>
    </source>
</evidence>
<keyword evidence="3" id="KW-1185">Reference proteome</keyword>
<dbReference type="InterPro" id="IPR036866">
    <property type="entry name" value="RibonucZ/Hydroxyglut_hydro"/>
</dbReference>
<evidence type="ECO:0000259" key="1">
    <source>
        <dbReference type="Pfam" id="PF12706"/>
    </source>
</evidence>
<gene>
    <name evidence="2" type="ORF">H8693_06560</name>
</gene>
<dbReference type="AlphaFoldDB" id="A0A926HWQ3"/>
<protein>
    <submittedName>
        <fullName evidence="2">MBL fold metallo-hydrolase</fullName>
    </submittedName>
</protein>
<dbReference type="InterPro" id="IPR001279">
    <property type="entry name" value="Metallo-B-lactamas"/>
</dbReference>
<dbReference type="SUPFAM" id="SSF56281">
    <property type="entry name" value="Metallo-hydrolase/oxidoreductase"/>
    <property type="match status" value="1"/>
</dbReference>
<organism evidence="2 3">
    <name type="scientific">Guopingia tenuis</name>
    <dbReference type="NCBI Taxonomy" id="2763656"/>
    <lineage>
        <taxon>Bacteria</taxon>
        <taxon>Bacillati</taxon>
        <taxon>Bacillota</taxon>
        <taxon>Clostridia</taxon>
        <taxon>Christensenellales</taxon>
        <taxon>Christensenellaceae</taxon>
        <taxon>Guopingia</taxon>
    </lineage>
</organism>
<sequence>MEEQMRITYLDNSGFAVEMKKSLLLFDYYNHYADGGREGFSGGVAEEAAFRKAERVYIFVSHRHYDHFNRIIFNFAQWNPDTAYILDAGIFRVPAGLNAHRLIKGEVFDDGYLRVRAHPSTDIGVSFQIETEGKTLFHAGDLNCWHWAGDVPAEEEAGYRVLFAKALAAIQPYMRRPDVVFFPVDARLKGPYDDGALEFIEAFRPWLFIPMHFQQNFAAAEKFAAKAADGQKIWVPARRGDSLSLEE</sequence>
<dbReference type="PANTHER" id="PTHR42967">
    <property type="entry name" value="METAL DEPENDENT HYDROLASE"/>
    <property type="match status" value="1"/>
</dbReference>
<dbReference type="Gene3D" id="3.60.15.10">
    <property type="entry name" value="Ribonuclease Z/Hydroxyacylglutathione hydrolase-like"/>
    <property type="match status" value="1"/>
</dbReference>
<proteinExistence type="predicted"/>
<name>A0A926HWQ3_9FIRM</name>
<accession>A0A926HWQ3</accession>
<evidence type="ECO:0000313" key="3">
    <source>
        <dbReference type="Proteomes" id="UP000617951"/>
    </source>
</evidence>
<dbReference type="Pfam" id="PF12706">
    <property type="entry name" value="Lactamase_B_2"/>
    <property type="match status" value="1"/>
</dbReference>
<dbReference type="Proteomes" id="UP000617951">
    <property type="component" value="Unassembled WGS sequence"/>
</dbReference>
<dbReference type="RefSeq" id="WP_249280323.1">
    <property type="nucleotide sequence ID" value="NZ_JACRSS010000002.1"/>
</dbReference>